<proteinExistence type="predicted"/>
<gene>
    <name evidence="3" type="ORF">OB236_17250</name>
</gene>
<dbReference type="InterPro" id="IPR009197">
    <property type="entry name" value="MlrC"/>
</dbReference>
<protein>
    <submittedName>
        <fullName evidence="3">M81 family metallopeptidase</fullName>
    </submittedName>
</protein>
<dbReference type="PIRSF" id="PIRSF012702">
    <property type="entry name" value="UCP012702"/>
    <property type="match status" value="1"/>
</dbReference>
<dbReference type="Pfam" id="PF07171">
    <property type="entry name" value="MlrC_C"/>
    <property type="match status" value="1"/>
</dbReference>
<sequence length="490" mass="52395">MKPKALKIAVAGLYHETNTFAPGTTGLTAFSAEYVSGSELFYKRYEHTQTSMGGVIAAARSVGADLAVGLYTAATPSGMVETAAVEALLSDIVHSIDDNIDGLILILHGAMVGEAIPDMEAELLGRLRERLGVGLPIAVTLDLHANISVEMTEKADILVGYDTYPHVDMFDRAAEAFQLLVRMIQGEIRPLQAFGATNMLVIPQGMLTDQGMMKEVMELAFAIEKDNKVLNVTVAGGFPYSDVPAAGMSFVVTTDGDEGLAKDYAASLVQAAWSRREGFTVSFVPPADAVALAVANPEGPVILTEGSDNVGGGAPGDATHILQHLTDLPCKSLIVMCDPQAAQQAHEIGTGGVFHGQVGGRHDKLHGLPVELKGQIRLLFDGLYHHVGPYMTGQLADMGRTAVIVSGNLTVVVTEKRTPPWDLGHLRYIGIWPDDYHIIAVKSAIAWQTALGAFAKRVIHVDTPGCCSANLSHFDFQYVKRPIYPLDKQA</sequence>
<evidence type="ECO:0000259" key="2">
    <source>
        <dbReference type="Pfam" id="PF07364"/>
    </source>
</evidence>
<accession>A0ABT2UI99</accession>
<comment type="caution">
    <text evidence="3">The sequence shown here is derived from an EMBL/GenBank/DDBJ whole genome shotgun (WGS) entry which is preliminary data.</text>
</comment>
<organism evidence="3 4">
    <name type="scientific">Paenibacillus baimaensis</name>
    <dbReference type="NCBI Taxonomy" id="2982185"/>
    <lineage>
        <taxon>Bacteria</taxon>
        <taxon>Bacillati</taxon>
        <taxon>Bacillota</taxon>
        <taxon>Bacilli</taxon>
        <taxon>Bacillales</taxon>
        <taxon>Paenibacillaceae</taxon>
        <taxon>Paenibacillus</taxon>
    </lineage>
</organism>
<dbReference type="InterPro" id="IPR010799">
    <property type="entry name" value="MlrC_C"/>
</dbReference>
<dbReference type="Proteomes" id="UP001652445">
    <property type="component" value="Unassembled WGS sequence"/>
</dbReference>
<evidence type="ECO:0000313" key="3">
    <source>
        <dbReference type="EMBL" id="MCU6793851.1"/>
    </source>
</evidence>
<feature type="domain" description="Microcystin LR degradation protein MlrC C-terminal" evidence="1">
    <location>
        <begin position="305"/>
        <end position="477"/>
    </location>
</feature>
<dbReference type="Pfam" id="PF07364">
    <property type="entry name" value="DUF1485"/>
    <property type="match status" value="1"/>
</dbReference>
<dbReference type="RefSeq" id="WP_262685075.1">
    <property type="nucleotide sequence ID" value="NZ_JAOQIO010000069.1"/>
</dbReference>
<evidence type="ECO:0000259" key="1">
    <source>
        <dbReference type="Pfam" id="PF07171"/>
    </source>
</evidence>
<evidence type="ECO:0000313" key="4">
    <source>
        <dbReference type="Proteomes" id="UP001652445"/>
    </source>
</evidence>
<reference evidence="3 4" key="1">
    <citation type="submission" date="2022-09" db="EMBL/GenBank/DDBJ databases">
        <authorList>
            <person name="Han X.L."/>
            <person name="Wang Q."/>
            <person name="Lu T."/>
        </authorList>
    </citation>
    <scope>NUCLEOTIDE SEQUENCE [LARGE SCALE GENOMIC DNA]</scope>
    <source>
        <strain evidence="3 4">WQ 127069</strain>
    </source>
</reference>
<dbReference type="InterPro" id="IPR015995">
    <property type="entry name" value="MlrC_N"/>
</dbReference>
<name>A0ABT2UI99_9BACL</name>
<feature type="domain" description="Microcystin LR degradation protein MlrC N-terminal" evidence="2">
    <location>
        <begin position="7"/>
        <end position="293"/>
    </location>
</feature>
<keyword evidence="4" id="KW-1185">Reference proteome</keyword>
<dbReference type="EMBL" id="JAOQIO010000069">
    <property type="protein sequence ID" value="MCU6793851.1"/>
    <property type="molecule type" value="Genomic_DNA"/>
</dbReference>